<feature type="transmembrane region" description="Helical" evidence="1">
    <location>
        <begin position="60"/>
        <end position="80"/>
    </location>
</feature>
<dbReference type="Proteomes" id="UP000295008">
    <property type="component" value="Unassembled WGS sequence"/>
</dbReference>
<evidence type="ECO:0000313" key="3">
    <source>
        <dbReference type="Proteomes" id="UP000295008"/>
    </source>
</evidence>
<dbReference type="Pfam" id="PF04020">
    <property type="entry name" value="Phage_holin_4_2"/>
    <property type="match status" value="1"/>
</dbReference>
<dbReference type="PANTHER" id="PTHR37309">
    <property type="entry name" value="SLR0284 PROTEIN"/>
    <property type="match status" value="1"/>
</dbReference>
<name>A0A4R1REG7_HYDET</name>
<dbReference type="InterPro" id="IPR007165">
    <property type="entry name" value="Phage_holin_4_2"/>
</dbReference>
<proteinExistence type="predicted"/>
<organism evidence="2 3">
    <name type="scientific">Hydrogenispora ethanolica</name>
    <dbReference type="NCBI Taxonomy" id="1082276"/>
    <lineage>
        <taxon>Bacteria</taxon>
        <taxon>Bacillati</taxon>
        <taxon>Bacillota</taxon>
        <taxon>Hydrogenispora</taxon>
    </lineage>
</organism>
<dbReference type="AlphaFoldDB" id="A0A4R1REG7"/>
<feature type="transmembrane region" description="Helical" evidence="1">
    <location>
        <begin position="86"/>
        <end position="105"/>
    </location>
</feature>
<sequence length="110" mass="11714">MDWLRTLVRFVVAALVLMFIGAIVPGFKSLNFISALLAAVVIAGISYLIELVLGRNLSPYAHGVVGFLVSAVVIYITQFIVPGMSVSVIGALLASLVIGIVDLFIPTRIK</sequence>
<comment type="caution">
    <text evidence="2">The sequence shown here is derived from an EMBL/GenBank/DDBJ whole genome shotgun (WGS) entry which is preliminary data.</text>
</comment>
<dbReference type="EMBL" id="SLUN01000019">
    <property type="protein sequence ID" value="TCL64229.1"/>
    <property type="molecule type" value="Genomic_DNA"/>
</dbReference>
<gene>
    <name evidence="2" type="ORF">EDC14_101935</name>
</gene>
<dbReference type="RefSeq" id="WP_132015178.1">
    <property type="nucleotide sequence ID" value="NZ_SLUN01000019.1"/>
</dbReference>
<reference evidence="2 3" key="1">
    <citation type="submission" date="2019-03" db="EMBL/GenBank/DDBJ databases">
        <title>Genomic Encyclopedia of Type Strains, Phase IV (KMG-IV): sequencing the most valuable type-strain genomes for metagenomic binning, comparative biology and taxonomic classification.</title>
        <authorList>
            <person name="Goeker M."/>
        </authorList>
    </citation>
    <scope>NUCLEOTIDE SEQUENCE [LARGE SCALE GENOMIC DNA]</scope>
    <source>
        <strain evidence="2 3">LX-B</strain>
    </source>
</reference>
<keyword evidence="3" id="KW-1185">Reference proteome</keyword>
<dbReference type="OrthoDB" id="1701386at2"/>
<accession>A0A4R1REG7</accession>
<evidence type="ECO:0000256" key="1">
    <source>
        <dbReference type="SAM" id="Phobius"/>
    </source>
</evidence>
<feature type="transmembrane region" description="Helical" evidence="1">
    <location>
        <begin position="33"/>
        <end position="53"/>
    </location>
</feature>
<evidence type="ECO:0000313" key="2">
    <source>
        <dbReference type="EMBL" id="TCL64229.1"/>
    </source>
</evidence>
<feature type="transmembrane region" description="Helical" evidence="1">
    <location>
        <begin position="7"/>
        <end position="27"/>
    </location>
</feature>
<keyword evidence="1" id="KW-1133">Transmembrane helix</keyword>
<dbReference type="PANTHER" id="PTHR37309:SF1">
    <property type="entry name" value="SLR0284 PROTEIN"/>
    <property type="match status" value="1"/>
</dbReference>
<keyword evidence="1" id="KW-0472">Membrane</keyword>
<keyword evidence="1" id="KW-0812">Transmembrane</keyword>
<protein>
    <submittedName>
        <fullName evidence="2">Superfamily IV 4 TMS phage holin</fullName>
    </submittedName>
</protein>